<dbReference type="EMBL" id="CP096040">
    <property type="protein sequence ID" value="USQ97477.1"/>
    <property type="molecule type" value="Genomic_DNA"/>
</dbReference>
<gene>
    <name evidence="1" type="ORF">MZV50_08055</name>
</gene>
<protein>
    <submittedName>
        <fullName evidence="1">Uncharacterized protein</fullName>
    </submittedName>
</protein>
<name>A0ABY4ZXB8_9CAUL</name>
<reference evidence="1 2" key="1">
    <citation type="submission" date="2022-04" db="EMBL/GenBank/DDBJ databases">
        <title>Genome sequence of soybean root-associated Caulobacter segnis RL271.</title>
        <authorList>
            <person name="Longley R."/>
            <person name="Bonito G."/>
            <person name="Trigodet F."/>
            <person name="Crosson S."/>
            <person name="Fiebig A."/>
        </authorList>
    </citation>
    <scope>NUCLEOTIDE SEQUENCE [LARGE SCALE GENOMIC DNA]</scope>
    <source>
        <strain evidence="1 2">RL271</strain>
    </source>
</reference>
<dbReference type="Proteomes" id="UP001057520">
    <property type="component" value="Chromosome"/>
</dbReference>
<sequence length="144" mass="16042">MIIAAWGSYSIAPAINEKVERQKIQSEYVSQNLKDINTLVADFYVAVQKVNSSQGDINKADLEKCDEIATKLHWKSIEVSAILKDGRDQKLMLSFQQKLSAVQRAIPEVRHKDGSRRLSAAITEFSATGVKVIGAVARRAEIRE</sequence>
<proteinExistence type="predicted"/>
<organism evidence="1 2">
    <name type="scientific">Caulobacter segnis</name>
    <dbReference type="NCBI Taxonomy" id="88688"/>
    <lineage>
        <taxon>Bacteria</taxon>
        <taxon>Pseudomonadati</taxon>
        <taxon>Pseudomonadota</taxon>
        <taxon>Alphaproteobacteria</taxon>
        <taxon>Caulobacterales</taxon>
        <taxon>Caulobacteraceae</taxon>
        <taxon>Caulobacter</taxon>
    </lineage>
</organism>
<accession>A0ABY4ZXB8</accession>
<evidence type="ECO:0000313" key="1">
    <source>
        <dbReference type="EMBL" id="USQ97477.1"/>
    </source>
</evidence>
<evidence type="ECO:0000313" key="2">
    <source>
        <dbReference type="Proteomes" id="UP001057520"/>
    </source>
</evidence>
<keyword evidence="2" id="KW-1185">Reference proteome</keyword>